<dbReference type="EMBL" id="FOZL01000002">
    <property type="protein sequence ID" value="SFS21010.1"/>
    <property type="molecule type" value="Genomic_DNA"/>
</dbReference>
<dbReference type="PANTHER" id="PTHR10395:SF7">
    <property type="entry name" value="5-HYDROXYISOURATE HYDROLASE"/>
    <property type="match status" value="1"/>
</dbReference>
<feature type="binding site" evidence="7">
    <location>
        <position position="110"/>
    </location>
    <ligand>
        <name>substrate</name>
    </ligand>
</feature>
<accession>A0A1I6MZ85</accession>
<reference evidence="10 11" key="1">
    <citation type="submission" date="2016-10" db="EMBL/GenBank/DDBJ databases">
        <authorList>
            <person name="de Groot N.N."/>
        </authorList>
    </citation>
    <scope>NUCLEOTIDE SEQUENCE [LARGE SCALE GENOMIC DNA]</scope>
    <source>
        <strain evidence="10 11">DSM 21001</strain>
    </source>
</reference>
<dbReference type="NCBIfam" id="TIGR02962">
    <property type="entry name" value="hdxy_isourate"/>
    <property type="match status" value="1"/>
</dbReference>
<dbReference type="EC" id="3.5.2.17" evidence="8"/>
<dbReference type="AlphaFoldDB" id="A0A1I6MZ85"/>
<dbReference type="PANTHER" id="PTHR10395">
    <property type="entry name" value="URICASE AND TRANSTHYRETIN-RELATED"/>
    <property type="match status" value="1"/>
</dbReference>
<evidence type="ECO:0000256" key="8">
    <source>
        <dbReference type="RuleBase" id="RU361270"/>
    </source>
</evidence>
<dbReference type="GO" id="GO:0006144">
    <property type="term" value="P:purine nucleobase metabolic process"/>
    <property type="evidence" value="ECO:0007669"/>
    <property type="project" value="UniProtKB-KW"/>
</dbReference>
<dbReference type="PRINTS" id="PR00189">
    <property type="entry name" value="TRNSTHYRETIN"/>
</dbReference>
<dbReference type="CDD" id="cd05822">
    <property type="entry name" value="TLP_HIUase"/>
    <property type="match status" value="1"/>
</dbReference>
<sequence length="113" mass="12371">MSISTHILDTAIGRPAAGVPVTLARAGEGNRWAILNRMQTDADGRCRPLLPVDEAMTPGLYAIRFDTEAYYGKQGLRGLYPYVEIAFLVEAGEAHYHIPLLLTANGYTTYRGS</sequence>
<dbReference type="Gene3D" id="2.60.40.180">
    <property type="entry name" value="Transthyretin/hydroxyisourate hydrolase domain"/>
    <property type="match status" value="1"/>
</dbReference>
<keyword evidence="6 8" id="KW-0378">Hydrolase</keyword>
<name>A0A1I6MZ85_9BACT</name>
<comment type="similarity">
    <text evidence="3 8">Belongs to the transthyretin family. 5-hydroxyisourate hydrolase subfamily.</text>
</comment>
<dbReference type="PROSITE" id="PS00768">
    <property type="entry name" value="TRANSTHYRETIN_1"/>
    <property type="match status" value="1"/>
</dbReference>
<comment type="function">
    <text evidence="2">Catalyzes the hydrolysis of 5-hydroxyisourate (HIU) to 2-oxo-4-hydroxy-4-carboxy-5-ureidoimidazoline (OHCU).</text>
</comment>
<dbReference type="Proteomes" id="UP000199024">
    <property type="component" value="Unassembled WGS sequence"/>
</dbReference>
<evidence type="ECO:0000256" key="1">
    <source>
        <dbReference type="ARBA" id="ARBA00001043"/>
    </source>
</evidence>
<evidence type="ECO:0000259" key="9">
    <source>
        <dbReference type="SMART" id="SM00095"/>
    </source>
</evidence>
<evidence type="ECO:0000313" key="11">
    <source>
        <dbReference type="Proteomes" id="UP000199024"/>
    </source>
</evidence>
<evidence type="ECO:0000256" key="7">
    <source>
        <dbReference type="PIRSR" id="PIRSR600895-51"/>
    </source>
</evidence>
<dbReference type="InterPro" id="IPR023418">
    <property type="entry name" value="Thyroxine_BS"/>
</dbReference>
<dbReference type="InterPro" id="IPR000895">
    <property type="entry name" value="Transthyretin/HIU_hydrolase"/>
</dbReference>
<dbReference type="InterPro" id="IPR023416">
    <property type="entry name" value="Transthyretin/HIU_hydrolase_d"/>
</dbReference>
<keyword evidence="5 8" id="KW-0659">Purine metabolism</keyword>
<keyword evidence="11" id="KW-1185">Reference proteome</keyword>
<feature type="binding site" evidence="7">
    <location>
        <position position="45"/>
    </location>
    <ligand>
        <name>substrate</name>
    </ligand>
</feature>
<dbReference type="InterPro" id="IPR014306">
    <property type="entry name" value="Hydroxyisourate_hydrolase"/>
</dbReference>
<evidence type="ECO:0000256" key="5">
    <source>
        <dbReference type="ARBA" id="ARBA00022631"/>
    </source>
</evidence>
<dbReference type="Pfam" id="PF00576">
    <property type="entry name" value="Transthyretin"/>
    <property type="match status" value="1"/>
</dbReference>
<evidence type="ECO:0000256" key="4">
    <source>
        <dbReference type="ARBA" id="ARBA00011881"/>
    </source>
</evidence>
<dbReference type="SMART" id="SM00095">
    <property type="entry name" value="TR_THY"/>
    <property type="match status" value="1"/>
</dbReference>
<protein>
    <recommendedName>
        <fullName evidence="8">5-hydroxyisourate hydrolase</fullName>
        <shortName evidence="8">HIU hydrolase</shortName>
        <shortName evidence="8">HIUHase</shortName>
        <ecNumber evidence="8">3.5.2.17</ecNumber>
    </recommendedName>
</protein>
<feature type="domain" description="Transthyretin/hydroxyisourate hydrolase" evidence="9">
    <location>
        <begin position="1"/>
        <end position="112"/>
    </location>
</feature>
<evidence type="ECO:0000256" key="6">
    <source>
        <dbReference type="ARBA" id="ARBA00022801"/>
    </source>
</evidence>
<dbReference type="OrthoDB" id="9792386at2"/>
<comment type="subunit">
    <text evidence="4 8">Homotetramer.</text>
</comment>
<dbReference type="RefSeq" id="WP_089843112.1">
    <property type="nucleotide sequence ID" value="NZ_FOZL01000002.1"/>
</dbReference>
<dbReference type="SUPFAM" id="SSF49472">
    <property type="entry name" value="Transthyretin (synonym: prealbumin)"/>
    <property type="match status" value="1"/>
</dbReference>
<evidence type="ECO:0000256" key="2">
    <source>
        <dbReference type="ARBA" id="ARBA00002704"/>
    </source>
</evidence>
<proteinExistence type="inferred from homology"/>
<evidence type="ECO:0000313" key="10">
    <source>
        <dbReference type="EMBL" id="SFS21010.1"/>
    </source>
</evidence>
<dbReference type="InterPro" id="IPR036817">
    <property type="entry name" value="Transthyretin/HIU_hydrolase_sf"/>
</dbReference>
<gene>
    <name evidence="10" type="ORF">SAMN05421771_4001</name>
</gene>
<evidence type="ECO:0000256" key="3">
    <source>
        <dbReference type="ARBA" id="ARBA00009850"/>
    </source>
</evidence>
<organism evidence="10 11">
    <name type="scientific">Granulicella pectinivorans</name>
    <dbReference type="NCBI Taxonomy" id="474950"/>
    <lineage>
        <taxon>Bacteria</taxon>
        <taxon>Pseudomonadati</taxon>
        <taxon>Acidobacteriota</taxon>
        <taxon>Terriglobia</taxon>
        <taxon>Terriglobales</taxon>
        <taxon>Acidobacteriaceae</taxon>
        <taxon>Granulicella</taxon>
    </lineage>
</organism>
<comment type="catalytic activity">
    <reaction evidence="1 8">
        <text>5-hydroxyisourate + H2O = 5-hydroxy-2-oxo-4-ureido-2,5-dihydro-1H-imidazole-5-carboxylate + H(+)</text>
        <dbReference type="Rhea" id="RHEA:23736"/>
        <dbReference type="ChEBI" id="CHEBI:15377"/>
        <dbReference type="ChEBI" id="CHEBI:15378"/>
        <dbReference type="ChEBI" id="CHEBI:18072"/>
        <dbReference type="ChEBI" id="CHEBI:58639"/>
        <dbReference type="EC" id="3.5.2.17"/>
    </reaction>
</comment>
<dbReference type="GO" id="GO:0033971">
    <property type="term" value="F:hydroxyisourate hydrolase activity"/>
    <property type="evidence" value="ECO:0007669"/>
    <property type="project" value="UniProtKB-EC"/>
</dbReference>
<dbReference type="STRING" id="474950.SAMN05421771_4001"/>
<feature type="binding site" evidence="7">
    <location>
        <position position="6"/>
    </location>
    <ligand>
        <name>substrate</name>
    </ligand>
</feature>